<dbReference type="Proteomes" id="UP000289708">
    <property type="component" value="Unassembled WGS sequence"/>
</dbReference>
<evidence type="ECO:0000256" key="5">
    <source>
        <dbReference type="ARBA" id="ARBA00023237"/>
    </source>
</evidence>
<proteinExistence type="inferred from homology"/>
<evidence type="ECO:0000256" key="2">
    <source>
        <dbReference type="ARBA" id="ARBA00005722"/>
    </source>
</evidence>
<evidence type="ECO:0000256" key="4">
    <source>
        <dbReference type="ARBA" id="ARBA00023136"/>
    </source>
</evidence>
<dbReference type="InterPro" id="IPR010583">
    <property type="entry name" value="MipA"/>
</dbReference>
<comment type="caution">
    <text evidence="6">The sequence shown here is derived from an EMBL/GenBank/DDBJ whole genome shotgun (WGS) entry which is preliminary data.</text>
</comment>
<dbReference type="PANTHER" id="PTHR38776:SF1">
    <property type="entry name" value="MLTA-INTERACTING PROTEIN-RELATED"/>
    <property type="match status" value="1"/>
</dbReference>
<name>A0A4Q0M5H0_9HYPH</name>
<evidence type="ECO:0000256" key="3">
    <source>
        <dbReference type="ARBA" id="ARBA00022729"/>
    </source>
</evidence>
<dbReference type="EMBL" id="RYFI01000027">
    <property type="protein sequence ID" value="RXF68261.1"/>
    <property type="molecule type" value="Genomic_DNA"/>
</dbReference>
<comment type="similarity">
    <text evidence="2">Belongs to the MipA/OmpV family.</text>
</comment>
<keyword evidence="3" id="KW-0732">Signal</keyword>
<keyword evidence="7" id="KW-1185">Reference proteome</keyword>
<dbReference type="GO" id="GO:0009279">
    <property type="term" value="C:cell outer membrane"/>
    <property type="evidence" value="ECO:0007669"/>
    <property type="project" value="UniProtKB-SubCell"/>
</dbReference>
<dbReference type="Pfam" id="PF06629">
    <property type="entry name" value="MipA"/>
    <property type="match status" value="1"/>
</dbReference>
<keyword evidence="5" id="KW-0998">Cell outer membrane</keyword>
<comment type="subcellular location">
    <subcellularLocation>
        <location evidence="1">Cell outer membrane</location>
    </subcellularLocation>
</comment>
<sequence>MEAEPPVAVAAAQEGWIVTLKATGVVQPRFEGTSKYGVSGTPGLSLARPGQPWKFGAPDDGFGFALIDTPWFQMGPVGRIRSERDSSDVDRFRGMKDIDYAIEPGAFIEFYPVDVVRVRGELRHGFWGHDGFVGNVSADYIQRFDRTVVSFGPRMELGDSDFMDTYFGVSAGEVARNPRLSSPYKAKGGVKSVGLAAAVTYDVSESWGVTGFGAYNRLVGEAADSPVAKRLGTKDSFVAGLGVAYSFSWGQ</sequence>
<accession>A0A4Q0M5H0</accession>
<keyword evidence="4" id="KW-0472">Membrane</keyword>
<evidence type="ECO:0000256" key="1">
    <source>
        <dbReference type="ARBA" id="ARBA00004442"/>
    </source>
</evidence>
<organism evidence="6 7">
    <name type="scientific">Hansschlegelia zhihuaiae</name>
    <dbReference type="NCBI Taxonomy" id="405005"/>
    <lineage>
        <taxon>Bacteria</taxon>
        <taxon>Pseudomonadati</taxon>
        <taxon>Pseudomonadota</taxon>
        <taxon>Alphaproteobacteria</taxon>
        <taxon>Hyphomicrobiales</taxon>
        <taxon>Methylopilaceae</taxon>
        <taxon>Hansschlegelia</taxon>
    </lineage>
</organism>
<gene>
    <name evidence="6" type="ORF">EK403_20220</name>
</gene>
<dbReference type="PANTHER" id="PTHR38776">
    <property type="entry name" value="MLTA-INTERACTING PROTEIN-RELATED"/>
    <property type="match status" value="1"/>
</dbReference>
<dbReference type="OrthoDB" id="5462484at2"/>
<evidence type="ECO:0000313" key="6">
    <source>
        <dbReference type="EMBL" id="RXF68261.1"/>
    </source>
</evidence>
<protein>
    <submittedName>
        <fullName evidence="6">MipA/OmpV family protein</fullName>
    </submittedName>
</protein>
<reference evidence="6 7" key="1">
    <citation type="submission" date="2018-12" db="EMBL/GenBank/DDBJ databases">
        <title>bacterium Hansschlegelia zhihuaiae S113.</title>
        <authorList>
            <person name="He J."/>
        </authorList>
    </citation>
    <scope>NUCLEOTIDE SEQUENCE [LARGE SCALE GENOMIC DNA]</scope>
    <source>
        <strain evidence="6 7">S 113</strain>
    </source>
</reference>
<dbReference type="AlphaFoldDB" id="A0A4Q0M5H0"/>
<evidence type="ECO:0000313" key="7">
    <source>
        <dbReference type="Proteomes" id="UP000289708"/>
    </source>
</evidence>